<protein>
    <submittedName>
        <fullName evidence="2">17632_t:CDS:1</fullName>
    </submittedName>
</protein>
<organism evidence="2 3">
    <name type="scientific">Cetraspora pellucida</name>
    <dbReference type="NCBI Taxonomy" id="1433469"/>
    <lineage>
        <taxon>Eukaryota</taxon>
        <taxon>Fungi</taxon>
        <taxon>Fungi incertae sedis</taxon>
        <taxon>Mucoromycota</taxon>
        <taxon>Glomeromycotina</taxon>
        <taxon>Glomeromycetes</taxon>
        <taxon>Diversisporales</taxon>
        <taxon>Gigasporaceae</taxon>
        <taxon>Cetraspora</taxon>
    </lineage>
</organism>
<evidence type="ECO:0000259" key="1">
    <source>
        <dbReference type="Pfam" id="PF07714"/>
    </source>
</evidence>
<feature type="domain" description="Serine-threonine/tyrosine-protein kinase catalytic" evidence="1">
    <location>
        <begin position="9"/>
        <end position="101"/>
    </location>
</feature>
<name>A0A9N8VTQ7_9GLOM</name>
<gene>
    <name evidence="2" type="ORF">CPELLU_LOCUS845</name>
</gene>
<dbReference type="OrthoDB" id="2405765at2759"/>
<sequence>MREKCLKSTINKWKRKPQIEVCLKSLDNSKDKIQEFLKEVEIQYKHGGYSAIAIYGITKNPKDNNYIIVMEYAKQGSLRKLLNSKHSDLDWNEETELYKQVKEIKDTSENSSTYNEIKSARHNFQTHKQAIFISRLLNFSKLPKAINKSADP</sequence>
<dbReference type="SUPFAM" id="SSF56112">
    <property type="entry name" value="Protein kinase-like (PK-like)"/>
    <property type="match status" value="1"/>
</dbReference>
<dbReference type="EMBL" id="CAJVQA010000281">
    <property type="protein sequence ID" value="CAG8466011.1"/>
    <property type="molecule type" value="Genomic_DNA"/>
</dbReference>
<feature type="non-terminal residue" evidence="2">
    <location>
        <position position="1"/>
    </location>
</feature>
<dbReference type="InterPro" id="IPR001245">
    <property type="entry name" value="Ser-Thr/Tyr_kinase_cat_dom"/>
</dbReference>
<evidence type="ECO:0000313" key="3">
    <source>
        <dbReference type="Proteomes" id="UP000789759"/>
    </source>
</evidence>
<evidence type="ECO:0000313" key="2">
    <source>
        <dbReference type="EMBL" id="CAG8466011.1"/>
    </source>
</evidence>
<dbReference type="Gene3D" id="1.10.510.10">
    <property type="entry name" value="Transferase(Phosphotransferase) domain 1"/>
    <property type="match status" value="1"/>
</dbReference>
<dbReference type="InterPro" id="IPR011009">
    <property type="entry name" value="Kinase-like_dom_sf"/>
</dbReference>
<keyword evidence="3" id="KW-1185">Reference proteome</keyword>
<reference evidence="2" key="1">
    <citation type="submission" date="2021-06" db="EMBL/GenBank/DDBJ databases">
        <authorList>
            <person name="Kallberg Y."/>
            <person name="Tangrot J."/>
            <person name="Rosling A."/>
        </authorList>
    </citation>
    <scope>NUCLEOTIDE SEQUENCE</scope>
    <source>
        <strain evidence="2">FL966</strain>
    </source>
</reference>
<accession>A0A9N8VTQ7</accession>
<dbReference type="GO" id="GO:0004672">
    <property type="term" value="F:protein kinase activity"/>
    <property type="evidence" value="ECO:0007669"/>
    <property type="project" value="InterPro"/>
</dbReference>
<dbReference type="Proteomes" id="UP000789759">
    <property type="component" value="Unassembled WGS sequence"/>
</dbReference>
<proteinExistence type="predicted"/>
<dbReference type="Pfam" id="PF07714">
    <property type="entry name" value="PK_Tyr_Ser-Thr"/>
    <property type="match status" value="1"/>
</dbReference>
<comment type="caution">
    <text evidence="2">The sequence shown here is derived from an EMBL/GenBank/DDBJ whole genome shotgun (WGS) entry which is preliminary data.</text>
</comment>
<dbReference type="AlphaFoldDB" id="A0A9N8VTQ7"/>